<protein>
    <submittedName>
        <fullName evidence="2">Uncharacterized protein</fullName>
    </submittedName>
</protein>
<dbReference type="RefSeq" id="WP_190213718.1">
    <property type="nucleotide sequence ID" value="NZ_BNBO01000040.1"/>
</dbReference>
<sequence>MEGHVGALIADPGPEPASPDDTEPVELAPEHLRLLEQLAASRAARQAGPLSGAERPSSPPVQAGSDDLLQENERLRAYVAVLESAVTLLLDSAPVTGDMEPPTPG</sequence>
<dbReference type="AlphaFoldDB" id="A0A919L195"/>
<reference evidence="2" key="2">
    <citation type="submission" date="2020-09" db="EMBL/GenBank/DDBJ databases">
        <authorList>
            <person name="Sun Q."/>
            <person name="Ohkuma M."/>
        </authorList>
    </citation>
    <scope>NUCLEOTIDE SEQUENCE</scope>
    <source>
        <strain evidence="2">JCM 4646</strain>
    </source>
</reference>
<evidence type="ECO:0000313" key="3">
    <source>
        <dbReference type="Proteomes" id="UP000617734"/>
    </source>
</evidence>
<dbReference type="Proteomes" id="UP000617734">
    <property type="component" value="Unassembled WGS sequence"/>
</dbReference>
<name>A0A919L195_9ACTN</name>
<reference evidence="2" key="1">
    <citation type="journal article" date="2014" name="Int. J. Syst. Evol. Microbiol.">
        <title>Complete genome sequence of Corynebacterium casei LMG S-19264T (=DSM 44701T), isolated from a smear-ripened cheese.</title>
        <authorList>
            <consortium name="US DOE Joint Genome Institute (JGI-PGF)"/>
            <person name="Walter F."/>
            <person name="Albersmeier A."/>
            <person name="Kalinowski J."/>
            <person name="Ruckert C."/>
        </authorList>
    </citation>
    <scope>NUCLEOTIDE SEQUENCE</scope>
    <source>
        <strain evidence="2">JCM 4646</strain>
    </source>
</reference>
<feature type="region of interest" description="Disordered" evidence="1">
    <location>
        <begin position="1"/>
        <end position="69"/>
    </location>
</feature>
<dbReference type="GeneID" id="95355975"/>
<keyword evidence="3" id="KW-1185">Reference proteome</keyword>
<accession>A0A919L195</accession>
<dbReference type="EMBL" id="BNBO01000040">
    <property type="protein sequence ID" value="GHH79061.1"/>
    <property type="molecule type" value="Genomic_DNA"/>
</dbReference>
<proteinExistence type="predicted"/>
<gene>
    <name evidence="2" type="ORF">GCM10018781_56220</name>
</gene>
<evidence type="ECO:0000313" key="2">
    <source>
        <dbReference type="EMBL" id="GHH79061.1"/>
    </source>
</evidence>
<organism evidence="2 3">
    <name type="scientific">Kitasatospora indigofera</name>
    <dbReference type="NCBI Taxonomy" id="67307"/>
    <lineage>
        <taxon>Bacteria</taxon>
        <taxon>Bacillati</taxon>
        <taxon>Actinomycetota</taxon>
        <taxon>Actinomycetes</taxon>
        <taxon>Kitasatosporales</taxon>
        <taxon>Streptomycetaceae</taxon>
        <taxon>Kitasatospora</taxon>
    </lineage>
</organism>
<evidence type="ECO:0000256" key="1">
    <source>
        <dbReference type="SAM" id="MobiDB-lite"/>
    </source>
</evidence>
<comment type="caution">
    <text evidence="2">The sequence shown here is derived from an EMBL/GenBank/DDBJ whole genome shotgun (WGS) entry which is preliminary data.</text>
</comment>